<evidence type="ECO:0000256" key="5">
    <source>
        <dbReference type="ARBA" id="ARBA00023136"/>
    </source>
</evidence>
<feature type="transmembrane region" description="Helical" evidence="6">
    <location>
        <begin position="186"/>
        <end position="203"/>
    </location>
</feature>
<reference evidence="7 8" key="1">
    <citation type="submission" date="2018-03" db="EMBL/GenBank/DDBJ databases">
        <authorList>
            <person name="Keele B.F."/>
        </authorList>
    </citation>
    <scope>NUCLEOTIDE SEQUENCE [LARGE SCALE GENOMIC DNA]</scope>
    <source>
        <strain evidence="7 8">IB-3</strain>
    </source>
</reference>
<evidence type="ECO:0000256" key="2">
    <source>
        <dbReference type="ARBA" id="ARBA00022475"/>
    </source>
</evidence>
<keyword evidence="2" id="KW-1003">Cell membrane</keyword>
<sequence length="349" mass="36145">MATIVSEPDHAPAPDRAVRLRTSVFTGRGALLLPRHVTLVAFAVAVLVIGLTGSASTRYGLILATVYAIAIVGNNAIASTLNEINLSTTAFLALGSYITANALERDQNIVVSLVLAVVGCAVVGFLVAIPTSRLGGIQTALVTFALAYSVLDLASYLKDITGGDNGKFVFVDTTIGDSVISGSEPAMLIVAVASMVLVGLVHLRTLNSRAGRIAISVGESEQAAAVFGIRTRLVKVLVWTYASAIFGFAGFLLALTVGFVASSQWTIMIAILVFVGGLIGGTRSVTGAWIGGIVVAGMPLWLQNFIPASSTTIAFGLVLLVALLAGGKGLSELGERLAINVYLRREGTK</sequence>
<keyword evidence="5 6" id="KW-0472">Membrane</keyword>
<feature type="transmembrane region" description="Helical" evidence="6">
    <location>
        <begin position="29"/>
        <end position="53"/>
    </location>
</feature>
<evidence type="ECO:0000313" key="7">
    <source>
        <dbReference type="EMBL" id="PUA82808.1"/>
    </source>
</evidence>
<dbReference type="CDD" id="cd06581">
    <property type="entry name" value="TM_PBP1_LivM_like"/>
    <property type="match status" value="1"/>
</dbReference>
<feature type="transmembrane region" description="Helical" evidence="6">
    <location>
        <begin position="236"/>
        <end position="259"/>
    </location>
</feature>
<organism evidence="7 8">
    <name type="scientific">Nocardioides currus</name>
    <dbReference type="NCBI Taxonomy" id="2133958"/>
    <lineage>
        <taxon>Bacteria</taxon>
        <taxon>Bacillati</taxon>
        <taxon>Actinomycetota</taxon>
        <taxon>Actinomycetes</taxon>
        <taxon>Propionibacteriales</taxon>
        <taxon>Nocardioidaceae</taxon>
        <taxon>Nocardioides</taxon>
    </lineage>
</organism>
<accession>A0A2R7Z2G0</accession>
<dbReference type="Proteomes" id="UP000244867">
    <property type="component" value="Unassembled WGS sequence"/>
</dbReference>
<dbReference type="GO" id="GO:0015658">
    <property type="term" value="F:branched-chain amino acid transmembrane transporter activity"/>
    <property type="evidence" value="ECO:0007669"/>
    <property type="project" value="InterPro"/>
</dbReference>
<comment type="subcellular location">
    <subcellularLocation>
        <location evidence="1">Cell membrane</location>
        <topology evidence="1">Multi-pass membrane protein</topology>
    </subcellularLocation>
</comment>
<dbReference type="PANTHER" id="PTHR30482:SF20">
    <property type="entry name" value="HIGH-AFFINITY BRANCHED-CHAIN AMINO ACID TRANSPORT SYSTEM PERMEASE PROTEIN LIVM"/>
    <property type="match status" value="1"/>
</dbReference>
<dbReference type="EMBL" id="PYXZ01000001">
    <property type="protein sequence ID" value="PUA82808.1"/>
    <property type="molecule type" value="Genomic_DNA"/>
</dbReference>
<evidence type="ECO:0000313" key="8">
    <source>
        <dbReference type="Proteomes" id="UP000244867"/>
    </source>
</evidence>
<dbReference type="OrthoDB" id="5197149at2"/>
<dbReference type="RefSeq" id="WP_108342993.1">
    <property type="nucleotide sequence ID" value="NZ_PYXZ01000001.1"/>
</dbReference>
<dbReference type="GO" id="GO:0005886">
    <property type="term" value="C:plasma membrane"/>
    <property type="evidence" value="ECO:0007669"/>
    <property type="project" value="UniProtKB-SubCell"/>
</dbReference>
<feature type="transmembrane region" description="Helical" evidence="6">
    <location>
        <begin position="109"/>
        <end position="129"/>
    </location>
</feature>
<comment type="caution">
    <text evidence="7">The sequence shown here is derived from an EMBL/GenBank/DDBJ whole genome shotgun (WGS) entry which is preliminary data.</text>
</comment>
<evidence type="ECO:0008006" key="9">
    <source>
        <dbReference type="Google" id="ProtNLM"/>
    </source>
</evidence>
<feature type="transmembrane region" description="Helical" evidence="6">
    <location>
        <begin position="59"/>
        <end position="77"/>
    </location>
</feature>
<keyword evidence="8" id="KW-1185">Reference proteome</keyword>
<dbReference type="Pfam" id="PF02653">
    <property type="entry name" value="BPD_transp_2"/>
    <property type="match status" value="1"/>
</dbReference>
<evidence type="ECO:0000256" key="3">
    <source>
        <dbReference type="ARBA" id="ARBA00022692"/>
    </source>
</evidence>
<feature type="transmembrane region" description="Helical" evidence="6">
    <location>
        <begin position="288"/>
        <end position="306"/>
    </location>
</feature>
<protein>
    <recommendedName>
        <fullName evidence="9">Branched-chain amino acid ABC transporter permease</fullName>
    </recommendedName>
</protein>
<feature type="transmembrane region" description="Helical" evidence="6">
    <location>
        <begin position="136"/>
        <end position="157"/>
    </location>
</feature>
<dbReference type="AlphaFoldDB" id="A0A2R7Z2G0"/>
<feature type="transmembrane region" description="Helical" evidence="6">
    <location>
        <begin position="265"/>
        <end position="281"/>
    </location>
</feature>
<gene>
    <name evidence="7" type="ORF">C7S10_03590</name>
</gene>
<evidence type="ECO:0000256" key="1">
    <source>
        <dbReference type="ARBA" id="ARBA00004651"/>
    </source>
</evidence>
<dbReference type="InterPro" id="IPR043428">
    <property type="entry name" value="LivM-like"/>
</dbReference>
<keyword evidence="4 6" id="KW-1133">Transmembrane helix</keyword>
<dbReference type="PANTHER" id="PTHR30482">
    <property type="entry name" value="HIGH-AFFINITY BRANCHED-CHAIN AMINO ACID TRANSPORT SYSTEM PERMEASE"/>
    <property type="match status" value="1"/>
</dbReference>
<dbReference type="InterPro" id="IPR001851">
    <property type="entry name" value="ABC_transp_permease"/>
</dbReference>
<proteinExistence type="predicted"/>
<keyword evidence="3 6" id="KW-0812">Transmembrane</keyword>
<evidence type="ECO:0000256" key="6">
    <source>
        <dbReference type="SAM" id="Phobius"/>
    </source>
</evidence>
<name>A0A2R7Z2G0_9ACTN</name>
<feature type="transmembrane region" description="Helical" evidence="6">
    <location>
        <begin position="312"/>
        <end position="330"/>
    </location>
</feature>
<evidence type="ECO:0000256" key="4">
    <source>
        <dbReference type="ARBA" id="ARBA00022989"/>
    </source>
</evidence>